<sequence length="965" mass="110633">MNSDYVNKYKQYVEPSYSARHKTSSSGSTYRQEARNPYDQELEVSGERIEREIADNERWEVHHIVSKRYTNGRPEFLVYWKGYSKPSWEPAEVLDNCQDESESTKFDTREEIKKIDHRLRKSYHNIKFDDSIYERVVLGDSSPLHTGPKIEQLHFDEFDEDFDLLTLNIFFTYRSYDPFVPKDGAAGGPPSKTQNIQKQIDDTVGIMRENINQVAQRGERLDALQDKTENLTVSAQGFRRGANKVRKQMWWKDMKMRIIIAFVIVVILLAIIFRIDMTPHGKQPQNKENKEVSPTNSEDSSSSGHSSRSSNQTSSTLLSENSLYENKYTEDTKLDGNSFYYNGRYDQSKIIKEDIRLRQGSPITSLDDEAMLHTQYVEATMHEKAHKEFVIPQTNPRSACITCIYGNILLKPCGHRMCESCVKKLRCNDSFKTYSECIHCGKAIVEFKTISSIPPGGGFFPTPLNSGDKTQITNNVKLSVQSIPEQIPFGSVSWVFPGITPSNAPSGMQTMTGVVANRSHQTQFGDLSKQAVPHNWPVIKLTNIPWDISLKEVRTFFSAFKMPSISSYGQNIHIIMDRSTGKTLSEAYVEFATIAEAQRAVDARNMKPLKGRLISCMRSCHEDLMRAVFPKWKGEFSGCDAVVTDELLQSSRFVSRIPLITREEINSLLVVCRNYKLHFSRKCAERPFENIISVLVKFPFHQGNLYTTLQRDLLFEMLKLSIESLKIHLRKDYHRIDETLLERMVRAGILTPVFTERQKSMILQVSNMKLPEDLQEHLFPQKDEELRQNGKDYTQNQPDQTSSAISDSVGLNLLPSGLLDVKLNESSVEYKDELDPFKTDYKTKANFLHKELKLAQSQIKTAVANIPRINIPTFNHPQTPRNGPIQAFDVWNRLNERRYKDLGGFAIGRSQIMPQNRKPHFMSPTGRQQIVPSPALSHQPWSLPIQQYLDDNPFFVKDHENNSSA</sequence>
<dbReference type="GO" id="GO:0003723">
    <property type="term" value="F:RNA binding"/>
    <property type="evidence" value="ECO:0007669"/>
    <property type="project" value="UniProtKB-UniRule"/>
</dbReference>
<comment type="caution">
    <text evidence="18">The sequence shown here is derived from an EMBL/GenBank/DDBJ whole genome shotgun (WGS) entry which is preliminary data.</text>
</comment>
<keyword evidence="12" id="KW-0175">Coiled coil</keyword>
<dbReference type="PROSITE" id="PS50102">
    <property type="entry name" value="RRM"/>
    <property type="match status" value="1"/>
</dbReference>
<dbReference type="Gene3D" id="2.40.50.40">
    <property type="match status" value="1"/>
</dbReference>
<evidence type="ECO:0000259" key="16">
    <source>
        <dbReference type="PROSITE" id="PS50102"/>
    </source>
</evidence>
<evidence type="ECO:0000256" key="10">
    <source>
        <dbReference type="ARBA" id="ARBA00046280"/>
    </source>
</evidence>
<keyword evidence="7" id="KW-0653">Protein transport</keyword>
<accession>A0A9N9FKW9</accession>
<protein>
    <submittedName>
        <fullName evidence="18">1777_t:CDS:1</fullName>
    </submittedName>
</protein>
<evidence type="ECO:0000256" key="1">
    <source>
        <dbReference type="ARBA" id="ARBA00008025"/>
    </source>
</evidence>
<dbReference type="OrthoDB" id="336240at2759"/>
<dbReference type="Pfam" id="PF00385">
    <property type="entry name" value="Chromo"/>
    <property type="match status" value="1"/>
</dbReference>
<dbReference type="EMBL" id="CAJVPQ010001288">
    <property type="protein sequence ID" value="CAG8543530.1"/>
    <property type="molecule type" value="Genomic_DNA"/>
</dbReference>
<evidence type="ECO:0000256" key="2">
    <source>
        <dbReference type="ARBA" id="ARBA00022448"/>
    </source>
</evidence>
<evidence type="ECO:0000256" key="9">
    <source>
        <dbReference type="ARBA" id="ARBA00023136"/>
    </source>
</evidence>
<dbReference type="InterPro" id="IPR023780">
    <property type="entry name" value="Chromo_domain"/>
</dbReference>
<dbReference type="SMART" id="SM00298">
    <property type="entry name" value="CHROMO"/>
    <property type="match status" value="1"/>
</dbReference>
<evidence type="ECO:0000256" key="3">
    <source>
        <dbReference type="ARBA" id="ARBA00022692"/>
    </source>
</evidence>
<keyword evidence="5" id="KW-0863">Zinc-finger</keyword>
<dbReference type="GO" id="GO:0012505">
    <property type="term" value="C:endomembrane system"/>
    <property type="evidence" value="ECO:0007669"/>
    <property type="project" value="UniProtKB-SubCell"/>
</dbReference>
<evidence type="ECO:0000259" key="15">
    <source>
        <dbReference type="PROSITE" id="PS50013"/>
    </source>
</evidence>
<dbReference type="Gene3D" id="1.20.5.110">
    <property type="match status" value="1"/>
</dbReference>
<dbReference type="Proteomes" id="UP000789570">
    <property type="component" value="Unassembled WGS sequence"/>
</dbReference>
<feature type="compositionally biased region" description="Low complexity" evidence="13">
    <location>
        <begin position="295"/>
        <end position="317"/>
    </location>
</feature>
<evidence type="ECO:0000313" key="19">
    <source>
        <dbReference type="Proteomes" id="UP000789570"/>
    </source>
</evidence>
<dbReference type="CDD" id="cd00024">
    <property type="entry name" value="CD_CSD"/>
    <property type="match status" value="1"/>
</dbReference>
<evidence type="ECO:0000259" key="17">
    <source>
        <dbReference type="PROSITE" id="PS50892"/>
    </source>
</evidence>
<evidence type="ECO:0000256" key="5">
    <source>
        <dbReference type="ARBA" id="ARBA00022771"/>
    </source>
</evidence>
<dbReference type="InterPro" id="IPR035979">
    <property type="entry name" value="RBD_domain_sf"/>
</dbReference>
<feature type="region of interest" description="Disordered" evidence="13">
    <location>
        <begin position="279"/>
        <end position="317"/>
    </location>
</feature>
<dbReference type="SUPFAM" id="SSF54160">
    <property type="entry name" value="Chromo domain-like"/>
    <property type="match status" value="1"/>
</dbReference>
<dbReference type="Gene3D" id="3.30.70.330">
    <property type="match status" value="1"/>
</dbReference>
<gene>
    <name evidence="18" type="ORF">FCALED_LOCUS5758</name>
</gene>
<evidence type="ECO:0000256" key="7">
    <source>
        <dbReference type="ARBA" id="ARBA00022927"/>
    </source>
</evidence>
<evidence type="ECO:0000256" key="13">
    <source>
        <dbReference type="SAM" id="MobiDB-lite"/>
    </source>
</evidence>
<dbReference type="InterPro" id="IPR042855">
    <property type="entry name" value="V_SNARE_CC"/>
</dbReference>
<feature type="domain" description="V-SNARE coiled-coil homology" evidence="17">
    <location>
        <begin position="192"/>
        <end position="252"/>
    </location>
</feature>
<dbReference type="FunFam" id="1.20.5.110:FF:000004">
    <property type="entry name" value="Vesicle-associated membrane protein 7"/>
    <property type="match status" value="1"/>
</dbReference>
<dbReference type="PROSITE" id="PS50013">
    <property type="entry name" value="CHROMO_2"/>
    <property type="match status" value="1"/>
</dbReference>
<feature type="region of interest" description="Disordered" evidence="13">
    <location>
        <begin position="16"/>
        <end position="38"/>
    </location>
</feature>
<evidence type="ECO:0000256" key="11">
    <source>
        <dbReference type="PROSITE-ProRule" id="PRU00176"/>
    </source>
</evidence>
<feature type="transmembrane region" description="Helical" evidence="14">
    <location>
        <begin position="256"/>
        <end position="275"/>
    </location>
</feature>
<feature type="domain" description="RRM" evidence="16">
    <location>
        <begin position="537"/>
        <end position="614"/>
    </location>
</feature>
<reference evidence="18" key="1">
    <citation type="submission" date="2021-06" db="EMBL/GenBank/DDBJ databases">
        <authorList>
            <person name="Kallberg Y."/>
            <person name="Tangrot J."/>
            <person name="Rosling A."/>
        </authorList>
    </citation>
    <scope>NUCLEOTIDE SEQUENCE</scope>
    <source>
        <strain evidence="18">UK204</strain>
    </source>
</reference>
<organism evidence="18 19">
    <name type="scientific">Funneliformis caledonium</name>
    <dbReference type="NCBI Taxonomy" id="1117310"/>
    <lineage>
        <taxon>Eukaryota</taxon>
        <taxon>Fungi</taxon>
        <taxon>Fungi incertae sedis</taxon>
        <taxon>Mucoromycota</taxon>
        <taxon>Glomeromycotina</taxon>
        <taxon>Glomeromycetes</taxon>
        <taxon>Glomerales</taxon>
        <taxon>Glomeraceae</taxon>
        <taxon>Funneliformis</taxon>
    </lineage>
</organism>
<dbReference type="GO" id="GO:0016020">
    <property type="term" value="C:membrane"/>
    <property type="evidence" value="ECO:0007669"/>
    <property type="project" value="InterPro"/>
</dbReference>
<dbReference type="Pfam" id="PF00957">
    <property type="entry name" value="Synaptobrevin"/>
    <property type="match status" value="1"/>
</dbReference>
<dbReference type="AlphaFoldDB" id="A0A9N9FKW9"/>
<dbReference type="SUPFAM" id="SSF58038">
    <property type="entry name" value="SNARE fusion complex"/>
    <property type="match status" value="1"/>
</dbReference>
<evidence type="ECO:0000256" key="6">
    <source>
        <dbReference type="ARBA" id="ARBA00022833"/>
    </source>
</evidence>
<dbReference type="PANTHER" id="PTHR46897">
    <property type="entry name" value="VESICLE-ASSOCIATED MEMBRANE PROTEIN 4"/>
    <property type="match status" value="1"/>
</dbReference>
<dbReference type="Pfam" id="PF00076">
    <property type="entry name" value="RRM_1"/>
    <property type="match status" value="1"/>
</dbReference>
<dbReference type="PRINTS" id="PR00219">
    <property type="entry name" value="SYNAPTOBREVN"/>
</dbReference>
<evidence type="ECO:0000256" key="14">
    <source>
        <dbReference type="SAM" id="Phobius"/>
    </source>
</evidence>
<keyword evidence="2" id="KW-0813">Transport</keyword>
<dbReference type="PANTHER" id="PTHR46897:SF1">
    <property type="entry name" value="VESICLE-ASSOCIATED MEMBRANE PROTEIN 4"/>
    <property type="match status" value="1"/>
</dbReference>
<keyword evidence="11" id="KW-0694">RNA-binding</keyword>
<evidence type="ECO:0000313" key="18">
    <source>
        <dbReference type="EMBL" id="CAG8543530.1"/>
    </source>
</evidence>
<dbReference type="GO" id="GO:0016192">
    <property type="term" value="P:vesicle-mediated transport"/>
    <property type="evidence" value="ECO:0007669"/>
    <property type="project" value="InterPro"/>
</dbReference>
<proteinExistence type="inferred from homology"/>
<dbReference type="CDD" id="cd12254">
    <property type="entry name" value="RRM_hnRNPH_ESRPs_RBM12_like"/>
    <property type="match status" value="1"/>
</dbReference>
<keyword evidence="6" id="KW-0862">Zinc</keyword>
<keyword evidence="4" id="KW-0479">Metal-binding</keyword>
<keyword evidence="8 14" id="KW-1133">Transmembrane helix</keyword>
<dbReference type="InterPro" id="IPR000504">
    <property type="entry name" value="RRM_dom"/>
</dbReference>
<name>A0A9N9FKW9_9GLOM</name>
<keyword evidence="9 14" id="KW-0472">Membrane</keyword>
<dbReference type="GO" id="GO:0090161">
    <property type="term" value="P:Golgi ribbon formation"/>
    <property type="evidence" value="ECO:0007669"/>
    <property type="project" value="InterPro"/>
</dbReference>
<dbReference type="SMART" id="SM00360">
    <property type="entry name" value="RRM"/>
    <property type="match status" value="1"/>
</dbReference>
<dbReference type="InterPro" id="IPR042887">
    <property type="entry name" value="VAMP4"/>
</dbReference>
<dbReference type="InterPro" id="IPR017907">
    <property type="entry name" value="Znf_RING_CS"/>
</dbReference>
<evidence type="ECO:0000256" key="4">
    <source>
        <dbReference type="ARBA" id="ARBA00022723"/>
    </source>
</evidence>
<comment type="similarity">
    <text evidence="1">Belongs to the synaptobrevin family.</text>
</comment>
<comment type="subcellular location">
    <subcellularLocation>
        <location evidence="10">Endomembrane system</location>
        <topology evidence="10">Single-pass type IV membrane protein</topology>
    </subcellularLocation>
</comment>
<dbReference type="GO" id="GO:0015031">
    <property type="term" value="P:protein transport"/>
    <property type="evidence" value="ECO:0007669"/>
    <property type="project" value="UniProtKB-KW"/>
</dbReference>
<feature type="domain" description="Chromo" evidence="15">
    <location>
        <begin position="59"/>
        <end position="118"/>
    </location>
</feature>
<keyword evidence="3 14" id="KW-0812">Transmembrane</keyword>
<dbReference type="InterPro" id="IPR001388">
    <property type="entry name" value="Synaptobrevin-like"/>
</dbReference>
<keyword evidence="19" id="KW-1185">Reference proteome</keyword>
<dbReference type="GO" id="GO:0008270">
    <property type="term" value="F:zinc ion binding"/>
    <property type="evidence" value="ECO:0007669"/>
    <property type="project" value="UniProtKB-KW"/>
</dbReference>
<dbReference type="InterPro" id="IPR012677">
    <property type="entry name" value="Nucleotide-bd_a/b_plait_sf"/>
</dbReference>
<evidence type="ECO:0000256" key="12">
    <source>
        <dbReference type="PROSITE-ProRule" id="PRU00290"/>
    </source>
</evidence>
<dbReference type="CDD" id="cd15874">
    <property type="entry name" value="R-SNARE_Snc1"/>
    <property type="match status" value="1"/>
</dbReference>
<evidence type="ECO:0000256" key="8">
    <source>
        <dbReference type="ARBA" id="ARBA00022989"/>
    </source>
</evidence>
<dbReference type="SUPFAM" id="SSF54928">
    <property type="entry name" value="RNA-binding domain, RBD"/>
    <property type="match status" value="1"/>
</dbReference>
<dbReference type="PROSITE" id="PS00518">
    <property type="entry name" value="ZF_RING_1"/>
    <property type="match status" value="1"/>
</dbReference>
<dbReference type="InterPro" id="IPR000953">
    <property type="entry name" value="Chromo/chromo_shadow_dom"/>
</dbReference>
<dbReference type="InterPro" id="IPR016197">
    <property type="entry name" value="Chromo-like_dom_sf"/>
</dbReference>
<dbReference type="PROSITE" id="PS50892">
    <property type="entry name" value="V_SNARE"/>
    <property type="match status" value="1"/>
</dbReference>
<dbReference type="GO" id="GO:0005737">
    <property type="term" value="C:cytoplasm"/>
    <property type="evidence" value="ECO:0007669"/>
    <property type="project" value="UniProtKB-ARBA"/>
</dbReference>